<dbReference type="PANTHER" id="PTHR33223:SF10">
    <property type="entry name" value="AMINOTRANSFERASE-LIKE PLANT MOBILE DOMAIN-CONTAINING PROTEIN"/>
    <property type="match status" value="1"/>
</dbReference>
<evidence type="ECO:0000313" key="3">
    <source>
        <dbReference type="EMBL" id="RDX99314.1"/>
    </source>
</evidence>
<dbReference type="InterPro" id="IPR005162">
    <property type="entry name" value="Retrotrans_gag_dom"/>
</dbReference>
<comment type="caution">
    <text evidence="3">The sequence shown here is derived from an EMBL/GenBank/DDBJ whole genome shotgun (WGS) entry which is preliminary data.</text>
</comment>
<sequence>MAKRREAELRQQIAMMKATEKGGPDLREIPIPPNFREIVIESYDGTQDPHTHLQAFQTQMYISSGNDRLSYKLFSGTLRCVAMHWMATLPAKSIQTFSDLASSFVSQFAANKVKRLEVSNLFDIKQAREENLKSYLACFNNATIRGLRAGPFSDALALRKPASMKEIHACVEKHVQVEEDQLERRKAERALSHKDSKRPTPAKEDKR</sequence>
<evidence type="ECO:0000259" key="2">
    <source>
        <dbReference type="Pfam" id="PF03732"/>
    </source>
</evidence>
<dbReference type="OrthoDB" id="1752047at2759"/>
<name>A0A371H959_MUCPR</name>
<feature type="region of interest" description="Disordered" evidence="1">
    <location>
        <begin position="180"/>
        <end position="207"/>
    </location>
</feature>
<evidence type="ECO:0000256" key="1">
    <source>
        <dbReference type="SAM" id="MobiDB-lite"/>
    </source>
</evidence>
<keyword evidence="4" id="KW-1185">Reference proteome</keyword>
<dbReference type="Pfam" id="PF03732">
    <property type="entry name" value="Retrotrans_gag"/>
    <property type="match status" value="1"/>
</dbReference>
<organism evidence="3 4">
    <name type="scientific">Mucuna pruriens</name>
    <name type="common">Velvet bean</name>
    <name type="synonym">Dolichos pruriens</name>
    <dbReference type="NCBI Taxonomy" id="157652"/>
    <lineage>
        <taxon>Eukaryota</taxon>
        <taxon>Viridiplantae</taxon>
        <taxon>Streptophyta</taxon>
        <taxon>Embryophyta</taxon>
        <taxon>Tracheophyta</taxon>
        <taxon>Spermatophyta</taxon>
        <taxon>Magnoliopsida</taxon>
        <taxon>eudicotyledons</taxon>
        <taxon>Gunneridae</taxon>
        <taxon>Pentapetalae</taxon>
        <taxon>rosids</taxon>
        <taxon>fabids</taxon>
        <taxon>Fabales</taxon>
        <taxon>Fabaceae</taxon>
        <taxon>Papilionoideae</taxon>
        <taxon>50 kb inversion clade</taxon>
        <taxon>NPAAA clade</taxon>
        <taxon>indigoferoid/millettioid clade</taxon>
        <taxon>Phaseoleae</taxon>
        <taxon>Mucuna</taxon>
    </lineage>
</organism>
<reference evidence="3" key="1">
    <citation type="submission" date="2018-05" db="EMBL/GenBank/DDBJ databases">
        <title>Draft genome of Mucuna pruriens seed.</title>
        <authorList>
            <person name="Nnadi N.E."/>
            <person name="Vos R."/>
            <person name="Hasami M.H."/>
            <person name="Devisetty U.K."/>
            <person name="Aguiy J.C."/>
        </authorList>
    </citation>
    <scope>NUCLEOTIDE SEQUENCE [LARGE SCALE GENOMIC DNA]</scope>
    <source>
        <strain evidence="3">JCA_2017</strain>
    </source>
</reference>
<feature type="domain" description="Retrotransposon gag" evidence="2">
    <location>
        <begin position="72"/>
        <end position="148"/>
    </location>
</feature>
<gene>
    <name evidence="3" type="ORF">CR513_17637</name>
</gene>
<dbReference type="EMBL" id="QJKJ01003258">
    <property type="protein sequence ID" value="RDX99314.1"/>
    <property type="molecule type" value="Genomic_DNA"/>
</dbReference>
<protein>
    <recommendedName>
        <fullName evidence="2">Retrotransposon gag domain-containing protein</fullName>
    </recommendedName>
</protein>
<proteinExistence type="predicted"/>
<accession>A0A371H959</accession>
<dbReference type="Proteomes" id="UP000257109">
    <property type="component" value="Unassembled WGS sequence"/>
</dbReference>
<dbReference type="PANTHER" id="PTHR33223">
    <property type="entry name" value="CCHC-TYPE DOMAIN-CONTAINING PROTEIN"/>
    <property type="match status" value="1"/>
</dbReference>
<feature type="non-terminal residue" evidence="3">
    <location>
        <position position="1"/>
    </location>
</feature>
<evidence type="ECO:0000313" key="4">
    <source>
        <dbReference type="Proteomes" id="UP000257109"/>
    </source>
</evidence>
<dbReference type="AlphaFoldDB" id="A0A371H959"/>